<dbReference type="InterPro" id="IPR016163">
    <property type="entry name" value="Ald_DH_C"/>
</dbReference>
<protein>
    <submittedName>
        <fullName evidence="5">Aldehyde dehydrogenase family protein</fullName>
    </submittedName>
</protein>
<keyword evidence="6" id="KW-1185">Reference proteome</keyword>
<comment type="caution">
    <text evidence="5">The sequence shown here is derived from an EMBL/GenBank/DDBJ whole genome shotgun (WGS) entry which is preliminary data.</text>
</comment>
<evidence type="ECO:0000256" key="3">
    <source>
        <dbReference type="RuleBase" id="RU003345"/>
    </source>
</evidence>
<evidence type="ECO:0000313" key="6">
    <source>
        <dbReference type="Proteomes" id="UP001500842"/>
    </source>
</evidence>
<dbReference type="SUPFAM" id="SSF53720">
    <property type="entry name" value="ALDH-like"/>
    <property type="match status" value="1"/>
</dbReference>
<name>A0ABN2AG38_9ACTN</name>
<proteinExistence type="inferred from homology"/>
<evidence type="ECO:0000256" key="1">
    <source>
        <dbReference type="ARBA" id="ARBA00023002"/>
    </source>
</evidence>
<dbReference type="PANTHER" id="PTHR11699">
    <property type="entry name" value="ALDEHYDE DEHYDROGENASE-RELATED"/>
    <property type="match status" value="1"/>
</dbReference>
<dbReference type="InterPro" id="IPR016162">
    <property type="entry name" value="Ald_DH_N"/>
</dbReference>
<dbReference type="InterPro" id="IPR029510">
    <property type="entry name" value="Ald_DH_CS_GLU"/>
</dbReference>
<keyword evidence="1 3" id="KW-0560">Oxidoreductase</keyword>
<reference evidence="5 6" key="1">
    <citation type="journal article" date="2019" name="Int. J. Syst. Evol. Microbiol.">
        <title>The Global Catalogue of Microorganisms (GCM) 10K type strain sequencing project: providing services to taxonomists for standard genome sequencing and annotation.</title>
        <authorList>
            <consortium name="The Broad Institute Genomics Platform"/>
            <consortium name="The Broad Institute Genome Sequencing Center for Infectious Disease"/>
            <person name="Wu L."/>
            <person name="Ma J."/>
        </authorList>
    </citation>
    <scope>NUCLEOTIDE SEQUENCE [LARGE SCALE GENOMIC DNA]</scope>
    <source>
        <strain evidence="5 6">JCM 14942</strain>
    </source>
</reference>
<dbReference type="PROSITE" id="PS00687">
    <property type="entry name" value="ALDEHYDE_DEHYDR_GLU"/>
    <property type="match status" value="1"/>
</dbReference>
<evidence type="ECO:0000313" key="5">
    <source>
        <dbReference type="EMBL" id="GAA1518313.1"/>
    </source>
</evidence>
<feature type="domain" description="Aldehyde dehydrogenase" evidence="4">
    <location>
        <begin position="15"/>
        <end position="461"/>
    </location>
</feature>
<dbReference type="InterPro" id="IPR016161">
    <property type="entry name" value="Ald_DH/histidinol_DH"/>
</dbReference>
<accession>A0ABN2AG38</accession>
<dbReference type="EMBL" id="BAAAOR010000016">
    <property type="protein sequence ID" value="GAA1518313.1"/>
    <property type="molecule type" value="Genomic_DNA"/>
</dbReference>
<comment type="similarity">
    <text evidence="3">Belongs to the aldehyde dehydrogenase family.</text>
</comment>
<sequence length="466" mass="49157">MLSMTIDGKPVDTIDAFDVVNPATGQVEAQAPECAPEQLDRAMASAQTAFGEWRRDDDARRTAMHALADAVDARQGELTELLVQETGKPLGVAAGEVASAAPWIRYYADLEWPRRVVQDDPSALIEVEHRPLGVVAAITPWNGPVGMWSWKIAPALRGGNTVVLKPSPFTPLATLLLGEIGAEVLPPGVINVVTGGDELGKAMTAHPTPRKVSFTGSIGAGRSVAVNAAQDLKRVTLELGGNDAAIVLDDADLERTVGTLFAFSMFNCGQICCIPKRIFVPSGRYEEFVEAFGVAARSLVVGDPMDPATGMGPLTTRPQYERVSALVDDAISSGARVVAGGKALDGDGYFFGATVLADVAEGVRIVDEEQFGPAVPLLRYDTVEEAVQRANATCYGLSGSVWSADEDRARGIAGQLECGTAWVNCHALLPSHAPFSGAKHSGLGVANGEDGLRSFTEQQVVHTARA</sequence>
<dbReference type="InterPro" id="IPR044086">
    <property type="entry name" value="LUC3-like"/>
</dbReference>
<dbReference type="InterPro" id="IPR015590">
    <property type="entry name" value="Aldehyde_DH_dom"/>
</dbReference>
<gene>
    <name evidence="5" type="ORF">GCM10009788_22970</name>
</gene>
<evidence type="ECO:0000259" key="4">
    <source>
        <dbReference type="Pfam" id="PF00171"/>
    </source>
</evidence>
<organism evidence="5 6">
    <name type="scientific">Nocardioides humi</name>
    <dbReference type="NCBI Taxonomy" id="449461"/>
    <lineage>
        <taxon>Bacteria</taxon>
        <taxon>Bacillati</taxon>
        <taxon>Actinomycetota</taxon>
        <taxon>Actinomycetes</taxon>
        <taxon>Propionibacteriales</taxon>
        <taxon>Nocardioidaceae</taxon>
        <taxon>Nocardioides</taxon>
    </lineage>
</organism>
<dbReference type="CDD" id="cd07106">
    <property type="entry name" value="ALDH_AldA-AAD23400"/>
    <property type="match status" value="1"/>
</dbReference>
<feature type="active site" evidence="2">
    <location>
        <position position="238"/>
    </location>
</feature>
<dbReference type="Pfam" id="PF00171">
    <property type="entry name" value="Aldedh"/>
    <property type="match status" value="1"/>
</dbReference>
<dbReference type="Gene3D" id="3.40.309.10">
    <property type="entry name" value="Aldehyde Dehydrogenase, Chain A, domain 2"/>
    <property type="match status" value="1"/>
</dbReference>
<evidence type="ECO:0000256" key="2">
    <source>
        <dbReference type="PROSITE-ProRule" id="PRU10007"/>
    </source>
</evidence>
<dbReference type="Proteomes" id="UP001500842">
    <property type="component" value="Unassembled WGS sequence"/>
</dbReference>
<dbReference type="RefSeq" id="WP_141005687.1">
    <property type="nucleotide sequence ID" value="NZ_BAAAOR010000016.1"/>
</dbReference>
<dbReference type="Gene3D" id="3.40.605.10">
    <property type="entry name" value="Aldehyde Dehydrogenase, Chain A, domain 1"/>
    <property type="match status" value="1"/>
</dbReference>